<evidence type="ECO:0000313" key="4">
    <source>
        <dbReference type="Proteomes" id="UP000321049"/>
    </source>
</evidence>
<evidence type="ECO:0000313" key="3">
    <source>
        <dbReference type="EMBL" id="GEL99058.1"/>
    </source>
</evidence>
<dbReference type="OrthoDB" id="3267444at2"/>
<protein>
    <recommendedName>
        <fullName evidence="2">LytR/CpsA/Psr regulator C-terminal domain-containing protein</fullName>
    </recommendedName>
</protein>
<proteinExistence type="predicted"/>
<dbReference type="EMBL" id="BJWH01000013">
    <property type="protein sequence ID" value="GEL99058.1"/>
    <property type="molecule type" value="Genomic_DNA"/>
</dbReference>
<keyword evidence="1" id="KW-1133">Transmembrane helix</keyword>
<feature type="domain" description="LytR/CpsA/Psr regulator C-terminal" evidence="2">
    <location>
        <begin position="81"/>
        <end position="166"/>
    </location>
</feature>
<dbReference type="Pfam" id="PF13399">
    <property type="entry name" value="LytR_C"/>
    <property type="match status" value="1"/>
</dbReference>
<keyword evidence="4" id="KW-1185">Reference proteome</keyword>
<gene>
    <name evidence="3" type="ORF">CTE05_26050</name>
</gene>
<evidence type="ECO:0000256" key="1">
    <source>
        <dbReference type="SAM" id="Phobius"/>
    </source>
</evidence>
<dbReference type="InterPro" id="IPR027381">
    <property type="entry name" value="LytR/CpsA/Psr_C"/>
</dbReference>
<dbReference type="RefSeq" id="WP_146846731.1">
    <property type="nucleotide sequence ID" value="NZ_BJWH01000013.1"/>
</dbReference>
<name>A0A511JM47_9CELL</name>
<keyword evidence="1" id="KW-0812">Transmembrane</keyword>
<keyword evidence="1" id="KW-0472">Membrane</keyword>
<comment type="caution">
    <text evidence="3">The sequence shown here is derived from an EMBL/GenBank/DDBJ whole genome shotgun (WGS) entry which is preliminary data.</text>
</comment>
<accession>A0A511JM47</accession>
<dbReference type="Gene3D" id="3.30.70.2390">
    <property type="match status" value="1"/>
</dbReference>
<feature type="transmembrane region" description="Helical" evidence="1">
    <location>
        <begin position="20"/>
        <end position="41"/>
    </location>
</feature>
<dbReference type="Proteomes" id="UP000321049">
    <property type="component" value="Unassembled WGS sequence"/>
</dbReference>
<sequence length="207" mass="21274">MTEQDRARQLRRRHMHERQAVIFGVLLAALALAGLGAAAMFTGSLNLPVFARDFSTPVTPTTLQDPYPCPPAGALPVAANQISVKVFNATSRVGLAGVTGASLTERGFVVVSTENAAATYDGTARIIFGVAGVAQAYTLAAHVDGAVLVLDPRTDATLDLALGAKFAELKAPDTVTLDPAVPLVAPEGCTPYDEVAAPVPTQAPAAG</sequence>
<reference evidence="3 4" key="1">
    <citation type="submission" date="2019-07" db="EMBL/GenBank/DDBJ databases">
        <title>Whole genome shotgun sequence of Cellulomonas terrae NBRC 100819.</title>
        <authorList>
            <person name="Hosoyama A."/>
            <person name="Uohara A."/>
            <person name="Ohji S."/>
            <person name="Ichikawa N."/>
        </authorList>
    </citation>
    <scope>NUCLEOTIDE SEQUENCE [LARGE SCALE GENOMIC DNA]</scope>
    <source>
        <strain evidence="3 4">NBRC 100819</strain>
    </source>
</reference>
<dbReference type="AlphaFoldDB" id="A0A511JM47"/>
<evidence type="ECO:0000259" key="2">
    <source>
        <dbReference type="Pfam" id="PF13399"/>
    </source>
</evidence>
<organism evidence="3 4">
    <name type="scientific">Cellulomonas terrae</name>
    <dbReference type="NCBI Taxonomy" id="311234"/>
    <lineage>
        <taxon>Bacteria</taxon>
        <taxon>Bacillati</taxon>
        <taxon>Actinomycetota</taxon>
        <taxon>Actinomycetes</taxon>
        <taxon>Micrococcales</taxon>
        <taxon>Cellulomonadaceae</taxon>
        <taxon>Cellulomonas</taxon>
    </lineage>
</organism>